<organism evidence="1 2">
    <name type="scientific">Zizania palustris</name>
    <name type="common">Northern wild rice</name>
    <dbReference type="NCBI Taxonomy" id="103762"/>
    <lineage>
        <taxon>Eukaryota</taxon>
        <taxon>Viridiplantae</taxon>
        <taxon>Streptophyta</taxon>
        <taxon>Embryophyta</taxon>
        <taxon>Tracheophyta</taxon>
        <taxon>Spermatophyta</taxon>
        <taxon>Magnoliopsida</taxon>
        <taxon>Liliopsida</taxon>
        <taxon>Poales</taxon>
        <taxon>Poaceae</taxon>
        <taxon>BOP clade</taxon>
        <taxon>Oryzoideae</taxon>
        <taxon>Oryzeae</taxon>
        <taxon>Zizaniinae</taxon>
        <taxon>Zizania</taxon>
    </lineage>
</organism>
<reference evidence="1" key="1">
    <citation type="journal article" date="2021" name="bioRxiv">
        <title>Whole Genome Assembly and Annotation of Northern Wild Rice, Zizania palustris L., Supports a Whole Genome Duplication in the Zizania Genus.</title>
        <authorList>
            <person name="Haas M."/>
            <person name="Kono T."/>
            <person name="Macchietto M."/>
            <person name="Millas R."/>
            <person name="McGilp L."/>
            <person name="Shao M."/>
            <person name="Duquette J."/>
            <person name="Hirsch C.N."/>
            <person name="Kimball J."/>
        </authorList>
    </citation>
    <scope>NUCLEOTIDE SEQUENCE</scope>
    <source>
        <tissue evidence="1">Fresh leaf tissue</tissue>
    </source>
</reference>
<dbReference type="EMBL" id="JAAALK010000082">
    <property type="protein sequence ID" value="KAG8088691.1"/>
    <property type="molecule type" value="Genomic_DNA"/>
</dbReference>
<gene>
    <name evidence="1" type="ORF">GUJ93_ZPchr0010g10012</name>
</gene>
<evidence type="ECO:0000313" key="2">
    <source>
        <dbReference type="Proteomes" id="UP000729402"/>
    </source>
</evidence>
<dbReference type="AlphaFoldDB" id="A0A8J6BNN6"/>
<keyword evidence="2" id="KW-1185">Reference proteome</keyword>
<protein>
    <submittedName>
        <fullName evidence="1">Uncharacterized protein</fullName>
    </submittedName>
</protein>
<accession>A0A8J6BNN6</accession>
<sequence length="66" mass="7574">MTELRIVDMESLEAVENIPALRELSVWNTPNLKKICNLPSLKDLNICHCPVLETEDINSLQEVHIF</sequence>
<reference evidence="1" key="2">
    <citation type="submission" date="2021-02" db="EMBL/GenBank/DDBJ databases">
        <authorList>
            <person name="Kimball J.A."/>
            <person name="Haas M.W."/>
            <person name="Macchietto M."/>
            <person name="Kono T."/>
            <person name="Duquette J."/>
            <person name="Shao M."/>
        </authorList>
    </citation>
    <scope>NUCLEOTIDE SEQUENCE</scope>
    <source>
        <tissue evidence="1">Fresh leaf tissue</tissue>
    </source>
</reference>
<dbReference type="OrthoDB" id="685907at2759"/>
<comment type="caution">
    <text evidence="1">The sequence shown here is derived from an EMBL/GenBank/DDBJ whole genome shotgun (WGS) entry which is preliminary data.</text>
</comment>
<name>A0A8J6BNN6_ZIZPA</name>
<dbReference type="Proteomes" id="UP000729402">
    <property type="component" value="Unassembled WGS sequence"/>
</dbReference>
<proteinExistence type="predicted"/>
<evidence type="ECO:0000313" key="1">
    <source>
        <dbReference type="EMBL" id="KAG8088691.1"/>
    </source>
</evidence>